<sequence>MADAAIARREARRRKILENSQNRLQLISGKNGNELCKESLIKAPIIETKYENSVPRESSSTKKSSFNNGVITTGDDLFSFISTSHENVAIGEDVTVSSHDLAALTPPAFDPPQQSTPLLEKFANTTMADCEGLFGVVHFLLCIHKKGILMTDKFLF</sequence>
<organism evidence="1 2">
    <name type="scientific">Brenthis ino</name>
    <name type="common">lesser marbled fritillary</name>
    <dbReference type="NCBI Taxonomy" id="405034"/>
    <lineage>
        <taxon>Eukaryota</taxon>
        <taxon>Metazoa</taxon>
        <taxon>Ecdysozoa</taxon>
        <taxon>Arthropoda</taxon>
        <taxon>Hexapoda</taxon>
        <taxon>Insecta</taxon>
        <taxon>Pterygota</taxon>
        <taxon>Neoptera</taxon>
        <taxon>Endopterygota</taxon>
        <taxon>Lepidoptera</taxon>
        <taxon>Glossata</taxon>
        <taxon>Ditrysia</taxon>
        <taxon>Papilionoidea</taxon>
        <taxon>Nymphalidae</taxon>
        <taxon>Heliconiinae</taxon>
        <taxon>Argynnini</taxon>
        <taxon>Brenthis</taxon>
    </lineage>
</organism>
<dbReference type="OrthoDB" id="8117793at2759"/>
<evidence type="ECO:0000313" key="1">
    <source>
        <dbReference type="EMBL" id="CAH0720400.1"/>
    </source>
</evidence>
<proteinExistence type="predicted"/>
<reference evidence="1" key="1">
    <citation type="submission" date="2021-12" db="EMBL/GenBank/DDBJ databases">
        <authorList>
            <person name="Martin H S."/>
        </authorList>
    </citation>
    <scope>NUCLEOTIDE SEQUENCE</scope>
</reference>
<gene>
    <name evidence="1" type="ORF">BINO364_LOCUS6637</name>
</gene>
<keyword evidence="2" id="KW-1185">Reference proteome</keyword>
<dbReference type="EMBL" id="OV170222">
    <property type="protein sequence ID" value="CAH0720400.1"/>
    <property type="molecule type" value="Genomic_DNA"/>
</dbReference>
<protein>
    <submittedName>
        <fullName evidence="1">Uncharacterized protein</fullName>
    </submittedName>
</protein>
<accession>A0A8J9VJ33</accession>
<feature type="non-terminal residue" evidence="1">
    <location>
        <position position="156"/>
    </location>
</feature>
<evidence type="ECO:0000313" key="2">
    <source>
        <dbReference type="Proteomes" id="UP000838878"/>
    </source>
</evidence>
<name>A0A8J9VJ33_9NEOP</name>
<dbReference type="Proteomes" id="UP000838878">
    <property type="component" value="Chromosome 2"/>
</dbReference>
<dbReference type="AlphaFoldDB" id="A0A8J9VJ33"/>